<sequence length="1186" mass="134592">MYLKSIEIQGFKSFANKLVFEFHNGITGIVGPNGSGKSNVADAVRWVLGEQRIKQLRGASMQDVIFAGTEMRKPQGFAYVAITLDNSDHQLAIDYDQVTVSRRLYRSGESEYMINGSACRLKDINELFYDTGIGKEGYSIIGQGQIDRILSGKPEERRELFDEAAGIVKFKRRKAIAQKKLEDEQANLVRVSDILSELEKQVGPLERQSRAAREYLQLKDSLKICDANLFLMETEGTGKQLEEVEKRQQILSGDMEDTGRESERLKAGYEELEQSLADLERRMAADRDELSQGTVLKGNLEGQINVLKEQIHTEEMNQEHLEHRRDVIKEELAAKNQQLDSYREELKAMGGQVRDALKRQEEAGARLEGQDEAIRRLEEAIEGAKGSIIQALNERASLTARQQRYETMLEQVNLRRSEVSQKLLRFKSDESVQDEHIGRERALLDQLNEELEQKQFAAQETEDALLKAEQESRRLNRNLNDTQQEYHMAYTKLESLKNLAERYDGYGNSIRRVMEVRDRVHGIHGVVADIITTSQKYETAIETALGGSIQNIVTDSEATAKQLIEYLKKNKYGRATFLPLTSINGKQVFSQPAALKEKGVLGLASDLVQVDSRYEGLARYLLGRVVVADTIDNAIALARKYKYSLRIVTLEGELLSAGGSMTGGAFKNSSNLLGRRREIDELENTCSKALVQVEKIQKELNLEESLAREKKGELEKQRADIQSMAIRENTIRMNISQLEDKKAEIAESSTDLVREHGQLEEQVKEINESRSALTQDSRELEQVSTQANQEIEDKTVLLENSRKERETCAADLSALQMEAANLRQKQDFIRENSDRVSGEIKKLTEEFDSLAEGTENSGQVIEGKRQEIAHLGELIQNAMVHMKELEQVMAGHEAEKEEMSLRQKAFLAKREELTARLAELDKDMFRVQAQKEKLEEKLEASTAYMWSEYEMTYSTALELKREEYQSVPEVKKLIDELKSRIKGLGNINVNAIEDYKEVSERYEFMRAQHEDLVTAQAELEKIIEELDTGMRRQFEEKFGEIRAEFDKVFKELFGGGRGTLELMEDEDILEAGIQIIAQPPGKKLQNMMQLSGGEKALTAISLLFAIQNLKPSPFCLLDEIEAALDDSNVDRFAGYLHKLTRNTQFIVITHRRGTMVSADRLYGITMQEKGVSTLVSVNLIADDLDK</sequence>
<dbReference type="GO" id="GO:0016887">
    <property type="term" value="F:ATP hydrolysis activity"/>
    <property type="evidence" value="ECO:0007669"/>
    <property type="project" value="InterPro"/>
</dbReference>
<dbReference type="EMBL" id="AGYR01000018">
    <property type="protein sequence ID" value="ENZ17243.1"/>
    <property type="molecule type" value="Genomic_DNA"/>
</dbReference>
<dbReference type="FunFam" id="3.40.50.300:FF:000984">
    <property type="entry name" value="Chromosome partition protein Smc"/>
    <property type="match status" value="1"/>
</dbReference>
<comment type="domain">
    <text evidence="7">Contains large globular domains required for ATP hydrolysis at each terminus and a third globular domain forming a flexible hinge near the middle of the molecule. These domains are separated by coiled-coil structures.</text>
</comment>
<keyword evidence="2 7" id="KW-0963">Cytoplasm</keyword>
<dbReference type="CDD" id="cd03278">
    <property type="entry name" value="ABC_SMC_barmotin"/>
    <property type="match status" value="1"/>
</dbReference>
<feature type="coiled-coil region" evidence="7">
    <location>
        <begin position="167"/>
        <end position="201"/>
    </location>
</feature>
<name>A0A0E2HCT1_9FIRM</name>
<dbReference type="SUPFAM" id="SSF52540">
    <property type="entry name" value="P-loop containing nucleoside triphosphate hydrolases"/>
    <property type="match status" value="1"/>
</dbReference>
<feature type="coiled-coil region" evidence="7">
    <location>
        <begin position="679"/>
        <end position="713"/>
    </location>
</feature>
<protein>
    <recommendedName>
        <fullName evidence="7">Chromosome partition protein Smc</fullName>
    </recommendedName>
</protein>
<feature type="coiled-coil region" evidence="7">
    <location>
        <begin position="875"/>
        <end position="937"/>
    </location>
</feature>
<comment type="subunit">
    <text evidence="7">Homodimer.</text>
</comment>
<evidence type="ECO:0000256" key="7">
    <source>
        <dbReference type="HAMAP-Rule" id="MF_01894"/>
    </source>
</evidence>
<comment type="caution">
    <text evidence="9">The sequence shown here is derived from an EMBL/GenBank/DDBJ whole genome shotgun (WGS) entry which is preliminary data.</text>
</comment>
<dbReference type="HOGENOM" id="CLU_001042_2_2_9"/>
<evidence type="ECO:0000313" key="10">
    <source>
        <dbReference type="Proteomes" id="UP000013085"/>
    </source>
</evidence>
<dbReference type="GO" id="GO:0005737">
    <property type="term" value="C:cytoplasm"/>
    <property type="evidence" value="ECO:0007669"/>
    <property type="project" value="UniProtKB-SubCell"/>
</dbReference>
<gene>
    <name evidence="7" type="primary">smc</name>
    <name evidence="9" type="ORF">HMPREF1090_02013</name>
</gene>
<feature type="coiled-coil region" evidence="7">
    <location>
        <begin position="756"/>
        <end position="832"/>
    </location>
</feature>
<keyword evidence="5 7" id="KW-0175">Coiled coil</keyword>
<evidence type="ECO:0000256" key="4">
    <source>
        <dbReference type="ARBA" id="ARBA00022840"/>
    </source>
</evidence>
<dbReference type="GO" id="GO:0003677">
    <property type="term" value="F:DNA binding"/>
    <property type="evidence" value="ECO:0007669"/>
    <property type="project" value="UniProtKB-UniRule"/>
</dbReference>
<dbReference type="AlphaFoldDB" id="A0A0E2HCT1"/>
<dbReference type="InterPro" id="IPR027417">
    <property type="entry name" value="P-loop_NTPase"/>
</dbReference>
<dbReference type="GO" id="GO:0006260">
    <property type="term" value="P:DNA replication"/>
    <property type="evidence" value="ECO:0007669"/>
    <property type="project" value="UniProtKB-UniRule"/>
</dbReference>
<reference evidence="9 10" key="1">
    <citation type="submission" date="2013-01" db="EMBL/GenBank/DDBJ databases">
        <title>The Genome Sequence of Clostridium clostridioforme 90A8.</title>
        <authorList>
            <consortium name="The Broad Institute Genome Sequencing Platform"/>
            <person name="Earl A."/>
            <person name="Ward D."/>
            <person name="Feldgarden M."/>
            <person name="Gevers D."/>
            <person name="Courvalin P."/>
            <person name="Lambert T."/>
            <person name="Walker B."/>
            <person name="Young S.K."/>
            <person name="Zeng Q."/>
            <person name="Gargeya S."/>
            <person name="Fitzgerald M."/>
            <person name="Haas B."/>
            <person name="Abouelleil A."/>
            <person name="Alvarado L."/>
            <person name="Arachchi H.M."/>
            <person name="Berlin A.M."/>
            <person name="Chapman S.B."/>
            <person name="Dewar J."/>
            <person name="Goldberg J."/>
            <person name="Griggs A."/>
            <person name="Gujja S."/>
            <person name="Hansen M."/>
            <person name="Howarth C."/>
            <person name="Imamovic A."/>
            <person name="Larimer J."/>
            <person name="McCowan C."/>
            <person name="Murphy C."/>
            <person name="Neiman D."/>
            <person name="Pearson M."/>
            <person name="Priest M."/>
            <person name="Roberts A."/>
            <person name="Saif S."/>
            <person name="Shea T."/>
            <person name="Sisk P."/>
            <person name="Sykes S."/>
            <person name="Wortman J."/>
            <person name="Nusbaum C."/>
            <person name="Birren B."/>
        </authorList>
    </citation>
    <scope>NUCLEOTIDE SEQUENCE [LARGE SCALE GENOMIC DNA]</scope>
    <source>
        <strain evidence="9 10">90A8</strain>
    </source>
</reference>
<evidence type="ECO:0000256" key="2">
    <source>
        <dbReference type="ARBA" id="ARBA00022490"/>
    </source>
</evidence>
<keyword evidence="4 7" id="KW-0067">ATP-binding</keyword>
<dbReference type="InterPro" id="IPR010935">
    <property type="entry name" value="SMC_hinge"/>
</dbReference>
<feature type="binding site" evidence="7">
    <location>
        <begin position="32"/>
        <end position="39"/>
    </location>
    <ligand>
        <name>ATP</name>
        <dbReference type="ChEBI" id="CHEBI:30616"/>
    </ligand>
</feature>
<dbReference type="InterPro" id="IPR011890">
    <property type="entry name" value="SMC_prok"/>
</dbReference>
<dbReference type="GO" id="GO:0007059">
    <property type="term" value="P:chromosome segregation"/>
    <property type="evidence" value="ECO:0007669"/>
    <property type="project" value="UniProtKB-UniRule"/>
</dbReference>
<dbReference type="Gene3D" id="3.40.50.300">
    <property type="entry name" value="P-loop containing nucleotide triphosphate hydrolases"/>
    <property type="match status" value="2"/>
</dbReference>
<dbReference type="GO" id="GO:0005524">
    <property type="term" value="F:ATP binding"/>
    <property type="evidence" value="ECO:0007669"/>
    <property type="project" value="UniProtKB-UniRule"/>
</dbReference>
<dbReference type="SMART" id="SM00968">
    <property type="entry name" value="SMC_hinge"/>
    <property type="match status" value="1"/>
</dbReference>
<comment type="subcellular location">
    <subcellularLocation>
        <location evidence="1 7">Cytoplasm</location>
    </subcellularLocation>
</comment>
<accession>A0A0E2HCT1</accession>
<dbReference type="Pfam" id="PF06470">
    <property type="entry name" value="SMC_hinge"/>
    <property type="match status" value="1"/>
</dbReference>
<dbReference type="SUPFAM" id="SSF75553">
    <property type="entry name" value="Smc hinge domain"/>
    <property type="match status" value="1"/>
</dbReference>
<dbReference type="PANTHER" id="PTHR43977">
    <property type="entry name" value="STRUCTURAL MAINTENANCE OF CHROMOSOMES PROTEIN 3"/>
    <property type="match status" value="1"/>
</dbReference>
<dbReference type="NCBIfam" id="TIGR02168">
    <property type="entry name" value="SMC_prok_B"/>
    <property type="match status" value="1"/>
</dbReference>
<dbReference type="RefSeq" id="WP_002583235.1">
    <property type="nucleotide sequence ID" value="NZ_KB851019.1"/>
</dbReference>
<comment type="function">
    <text evidence="7">Required for chromosome condensation and partitioning.</text>
</comment>
<dbReference type="PIRSF" id="PIRSF005719">
    <property type="entry name" value="SMC"/>
    <property type="match status" value="1"/>
</dbReference>
<evidence type="ECO:0000259" key="8">
    <source>
        <dbReference type="SMART" id="SM00968"/>
    </source>
</evidence>
<feature type="coiled-coil region" evidence="7">
    <location>
        <begin position="255"/>
        <end position="394"/>
    </location>
</feature>
<dbReference type="Gene3D" id="3.30.70.1620">
    <property type="match status" value="1"/>
</dbReference>
<dbReference type="GO" id="GO:0005694">
    <property type="term" value="C:chromosome"/>
    <property type="evidence" value="ECO:0007669"/>
    <property type="project" value="InterPro"/>
</dbReference>
<feature type="domain" description="SMC hinge" evidence="8">
    <location>
        <begin position="521"/>
        <end position="638"/>
    </location>
</feature>
<proteinExistence type="inferred from homology"/>
<dbReference type="Gene3D" id="1.20.1060.20">
    <property type="match status" value="1"/>
</dbReference>
<dbReference type="PATRIC" id="fig|999408.3.peg.2160"/>
<evidence type="ECO:0000256" key="1">
    <source>
        <dbReference type="ARBA" id="ARBA00004496"/>
    </source>
</evidence>
<evidence type="ECO:0000256" key="6">
    <source>
        <dbReference type="ARBA" id="ARBA00023125"/>
    </source>
</evidence>
<feature type="coiled-coil region" evidence="7">
    <location>
        <begin position="444"/>
        <end position="485"/>
    </location>
</feature>
<dbReference type="GO" id="GO:0007062">
    <property type="term" value="P:sister chromatid cohesion"/>
    <property type="evidence" value="ECO:0007669"/>
    <property type="project" value="InterPro"/>
</dbReference>
<dbReference type="InterPro" id="IPR036277">
    <property type="entry name" value="SMC_hinge_sf"/>
</dbReference>
<dbReference type="Pfam" id="PF02463">
    <property type="entry name" value="SMC_N"/>
    <property type="match status" value="1"/>
</dbReference>
<dbReference type="Proteomes" id="UP000013085">
    <property type="component" value="Unassembled WGS sequence"/>
</dbReference>
<evidence type="ECO:0000256" key="5">
    <source>
        <dbReference type="ARBA" id="ARBA00023054"/>
    </source>
</evidence>
<dbReference type="HAMAP" id="MF_01894">
    <property type="entry name" value="Smc_prok"/>
    <property type="match status" value="1"/>
</dbReference>
<dbReference type="GO" id="GO:0030261">
    <property type="term" value="P:chromosome condensation"/>
    <property type="evidence" value="ECO:0007669"/>
    <property type="project" value="InterPro"/>
</dbReference>
<dbReference type="InterPro" id="IPR003395">
    <property type="entry name" value="RecF/RecN/SMC_N"/>
</dbReference>
<evidence type="ECO:0000256" key="3">
    <source>
        <dbReference type="ARBA" id="ARBA00022741"/>
    </source>
</evidence>
<organism evidence="9 10">
    <name type="scientific">[Clostridium] clostridioforme 90A8</name>
    <dbReference type="NCBI Taxonomy" id="999408"/>
    <lineage>
        <taxon>Bacteria</taxon>
        <taxon>Bacillati</taxon>
        <taxon>Bacillota</taxon>
        <taxon>Clostridia</taxon>
        <taxon>Lachnospirales</taxon>
        <taxon>Lachnospiraceae</taxon>
        <taxon>Enterocloster</taxon>
    </lineage>
</organism>
<comment type="similarity">
    <text evidence="7">Belongs to the SMC family.</text>
</comment>
<keyword evidence="6 7" id="KW-0238">DNA-binding</keyword>
<evidence type="ECO:0000313" key="9">
    <source>
        <dbReference type="EMBL" id="ENZ17243.1"/>
    </source>
</evidence>
<keyword evidence="3 7" id="KW-0547">Nucleotide-binding</keyword>
<dbReference type="FunFam" id="3.40.50.300:FF:000901">
    <property type="entry name" value="Chromosome partition protein Smc"/>
    <property type="match status" value="1"/>
</dbReference>
<dbReference type="InterPro" id="IPR024704">
    <property type="entry name" value="SMC"/>
</dbReference>